<comment type="caution">
    <text evidence="13">The sequence shown here is derived from an EMBL/GenBank/DDBJ whole genome shotgun (WGS) entry which is preliminary data.</text>
</comment>
<evidence type="ECO:0000256" key="6">
    <source>
        <dbReference type="ARBA" id="ARBA00022857"/>
    </source>
</evidence>
<evidence type="ECO:0000256" key="3">
    <source>
        <dbReference type="ARBA" id="ARBA00013014"/>
    </source>
</evidence>
<evidence type="ECO:0000256" key="1">
    <source>
        <dbReference type="ARBA" id="ARBA00004994"/>
    </source>
</evidence>
<comment type="catalytic activity">
    <reaction evidence="9 10">
        <text>(R)-pantoate + NADP(+) = 2-dehydropantoate + NADPH + H(+)</text>
        <dbReference type="Rhea" id="RHEA:16233"/>
        <dbReference type="ChEBI" id="CHEBI:11561"/>
        <dbReference type="ChEBI" id="CHEBI:15378"/>
        <dbReference type="ChEBI" id="CHEBI:15980"/>
        <dbReference type="ChEBI" id="CHEBI:57783"/>
        <dbReference type="ChEBI" id="CHEBI:58349"/>
        <dbReference type="EC" id="1.1.1.169"/>
    </reaction>
</comment>
<dbReference type="InterPro" id="IPR013332">
    <property type="entry name" value="KPR_N"/>
</dbReference>
<dbReference type="Pfam" id="PF02558">
    <property type="entry name" value="ApbA"/>
    <property type="match status" value="1"/>
</dbReference>
<evidence type="ECO:0000256" key="10">
    <source>
        <dbReference type="RuleBase" id="RU362068"/>
    </source>
</evidence>
<dbReference type="InterPro" id="IPR008927">
    <property type="entry name" value="6-PGluconate_DH-like_C_sf"/>
</dbReference>
<dbReference type="NCBIfam" id="TIGR00745">
    <property type="entry name" value="apbA_panE"/>
    <property type="match status" value="1"/>
</dbReference>
<comment type="similarity">
    <text evidence="2 10">Belongs to the ketopantoate reductase family.</text>
</comment>
<dbReference type="Pfam" id="PF08546">
    <property type="entry name" value="ApbA_C"/>
    <property type="match status" value="1"/>
</dbReference>
<dbReference type="InterPro" id="IPR013328">
    <property type="entry name" value="6PGD_dom2"/>
</dbReference>
<comment type="function">
    <text evidence="10">Catalyzes the NADPH-dependent reduction of ketopantoate into pantoic acid.</text>
</comment>
<dbReference type="SUPFAM" id="SSF48179">
    <property type="entry name" value="6-phosphogluconate dehydrogenase C-terminal domain-like"/>
    <property type="match status" value="1"/>
</dbReference>
<dbReference type="InterPro" id="IPR051402">
    <property type="entry name" value="KPR-Related"/>
</dbReference>
<evidence type="ECO:0000259" key="12">
    <source>
        <dbReference type="Pfam" id="PF08546"/>
    </source>
</evidence>
<keyword evidence="6 10" id="KW-0521">NADP</keyword>
<dbReference type="PANTHER" id="PTHR21708">
    <property type="entry name" value="PROBABLE 2-DEHYDROPANTOATE 2-REDUCTASE"/>
    <property type="match status" value="1"/>
</dbReference>
<dbReference type="InterPro" id="IPR003710">
    <property type="entry name" value="ApbA"/>
</dbReference>
<gene>
    <name evidence="13" type="ORF">ABIG07_004611</name>
</gene>
<evidence type="ECO:0000256" key="9">
    <source>
        <dbReference type="ARBA" id="ARBA00048793"/>
    </source>
</evidence>
<evidence type="ECO:0000313" key="14">
    <source>
        <dbReference type="Proteomes" id="UP001565369"/>
    </source>
</evidence>
<organism evidence="13 14">
    <name type="scientific">Bradyrhizobium ottawaense</name>
    <dbReference type="NCBI Taxonomy" id="931866"/>
    <lineage>
        <taxon>Bacteria</taxon>
        <taxon>Pseudomonadati</taxon>
        <taxon>Pseudomonadota</taxon>
        <taxon>Alphaproteobacteria</taxon>
        <taxon>Hyphomicrobiales</taxon>
        <taxon>Nitrobacteraceae</taxon>
        <taxon>Bradyrhizobium</taxon>
    </lineage>
</organism>
<dbReference type="InterPro" id="IPR036291">
    <property type="entry name" value="NAD(P)-bd_dom_sf"/>
</dbReference>
<accession>A0ABV4FVQ0</accession>
<feature type="domain" description="Ketopantoate reductase C-terminal" evidence="12">
    <location>
        <begin position="199"/>
        <end position="324"/>
    </location>
</feature>
<keyword evidence="5 10" id="KW-0566">Pantothenate biosynthesis</keyword>
<keyword evidence="14" id="KW-1185">Reference proteome</keyword>
<dbReference type="Gene3D" id="3.40.50.720">
    <property type="entry name" value="NAD(P)-binding Rossmann-like Domain"/>
    <property type="match status" value="1"/>
</dbReference>
<name>A0ABV4FVQ0_9BRAD</name>
<evidence type="ECO:0000259" key="11">
    <source>
        <dbReference type="Pfam" id="PF02558"/>
    </source>
</evidence>
<dbReference type="SUPFAM" id="SSF51735">
    <property type="entry name" value="NAD(P)-binding Rossmann-fold domains"/>
    <property type="match status" value="1"/>
</dbReference>
<sequence>MSTSLLPRDQRREWRWGKRSMRICFIGAGALGSTIGGTLARGGAEVWLIDPFQAHVDTINARGLRMREGSAETVVTVTACTSAAQVGVKADLVIVLVKSYHTSEAIRAAAQIIGPHTVVMSLQNGLGHEDILSEEVGRDRVMAGKTYVGGVLLGPGHVRSGVIGKETIIGELDGRLTERARRISETFNRAGILTLLSDNILGTMWDKLFINVAGGGITAITGLTYGGLYSLPILEDCALAAISEGIAVARAAGVKISITDPRRAWTMASAGLPPEFKTSMLQSLQSGNLTEIDYIHGSVVRWGARLNVPTPVNSTLVALVKGIEYARSDYPGRS</sequence>
<dbReference type="Proteomes" id="UP001565369">
    <property type="component" value="Unassembled WGS sequence"/>
</dbReference>
<proteinExistence type="inferred from homology"/>
<evidence type="ECO:0000256" key="4">
    <source>
        <dbReference type="ARBA" id="ARBA00019465"/>
    </source>
</evidence>
<evidence type="ECO:0000256" key="5">
    <source>
        <dbReference type="ARBA" id="ARBA00022655"/>
    </source>
</evidence>
<dbReference type="InterPro" id="IPR013752">
    <property type="entry name" value="KPA_reductase"/>
</dbReference>
<reference evidence="13 14" key="1">
    <citation type="submission" date="2024-07" db="EMBL/GenBank/DDBJ databases">
        <title>Genomic Encyclopedia of Type Strains, Phase V (KMG-V): Genome sequencing to study the core and pangenomes of soil and plant-associated prokaryotes.</title>
        <authorList>
            <person name="Whitman W."/>
        </authorList>
    </citation>
    <scope>NUCLEOTIDE SEQUENCE [LARGE SCALE GENOMIC DNA]</scope>
    <source>
        <strain evidence="13 14">USDA 152</strain>
    </source>
</reference>
<evidence type="ECO:0000313" key="13">
    <source>
        <dbReference type="EMBL" id="MEY9455663.1"/>
    </source>
</evidence>
<dbReference type="EC" id="1.1.1.169" evidence="3 10"/>
<protein>
    <recommendedName>
        <fullName evidence="4 10">2-dehydropantoate 2-reductase</fullName>
        <ecNumber evidence="3 10">1.1.1.169</ecNumber>
    </recommendedName>
    <alternativeName>
        <fullName evidence="8 10">Ketopantoate reductase</fullName>
    </alternativeName>
</protein>
<dbReference type="Gene3D" id="1.10.1040.10">
    <property type="entry name" value="N-(1-d-carboxylethyl)-l-norvaline Dehydrogenase, domain 2"/>
    <property type="match status" value="1"/>
</dbReference>
<evidence type="ECO:0000256" key="2">
    <source>
        <dbReference type="ARBA" id="ARBA00007870"/>
    </source>
</evidence>
<evidence type="ECO:0000256" key="7">
    <source>
        <dbReference type="ARBA" id="ARBA00023002"/>
    </source>
</evidence>
<keyword evidence="7 10" id="KW-0560">Oxidoreductase</keyword>
<dbReference type="EMBL" id="JBGBZJ010000003">
    <property type="protein sequence ID" value="MEY9455663.1"/>
    <property type="molecule type" value="Genomic_DNA"/>
</dbReference>
<dbReference type="PANTHER" id="PTHR21708:SF26">
    <property type="entry name" value="2-DEHYDROPANTOATE 2-REDUCTASE"/>
    <property type="match status" value="1"/>
</dbReference>
<evidence type="ECO:0000256" key="8">
    <source>
        <dbReference type="ARBA" id="ARBA00032024"/>
    </source>
</evidence>
<dbReference type="GO" id="GO:0008677">
    <property type="term" value="F:2-dehydropantoate 2-reductase activity"/>
    <property type="evidence" value="ECO:0007669"/>
    <property type="project" value="UniProtKB-EC"/>
</dbReference>
<feature type="domain" description="Ketopantoate reductase N-terminal" evidence="11">
    <location>
        <begin position="23"/>
        <end position="173"/>
    </location>
</feature>
<comment type="pathway">
    <text evidence="1 10">Cofactor biosynthesis; (R)-pantothenate biosynthesis; (R)-pantoate from 3-methyl-2-oxobutanoate: step 2/2.</text>
</comment>